<reference evidence="3 4" key="1">
    <citation type="journal article" date="2012" name="J. Bacteriol.">
        <title>Genome Sequence of the Alkane-Degrading Bacterium Alcanivorax hongdengensis Type Strain A-11-3.</title>
        <authorList>
            <person name="Lai Q."/>
            <person name="Shao Z."/>
        </authorList>
    </citation>
    <scope>NUCLEOTIDE SEQUENCE [LARGE SCALE GENOMIC DNA]</scope>
    <source>
        <strain evidence="3 4">A-11-3</strain>
    </source>
</reference>
<organism evidence="3 4">
    <name type="scientific">Alcanivorax hongdengensis A-11-3</name>
    <dbReference type="NCBI Taxonomy" id="1177179"/>
    <lineage>
        <taxon>Bacteria</taxon>
        <taxon>Pseudomonadati</taxon>
        <taxon>Pseudomonadota</taxon>
        <taxon>Gammaproteobacteria</taxon>
        <taxon>Oceanospirillales</taxon>
        <taxon>Alcanivoracaceae</taxon>
        <taxon>Alcanivorax</taxon>
    </lineage>
</organism>
<gene>
    <name evidence="3" type="ORF">A11A3_05344</name>
</gene>
<dbReference type="PATRIC" id="fig|1177179.3.peg.1073"/>
<comment type="caution">
    <text evidence="3">The sequence shown here is derived from an EMBL/GenBank/DDBJ whole genome shotgun (WGS) entry which is preliminary data.</text>
</comment>
<name>L0WDJ8_9GAMM</name>
<protein>
    <submittedName>
        <fullName evidence="3">Heat resistant agglutinin 1</fullName>
    </submittedName>
</protein>
<dbReference type="Proteomes" id="UP000010164">
    <property type="component" value="Unassembled WGS sequence"/>
</dbReference>
<evidence type="ECO:0000259" key="2">
    <source>
        <dbReference type="Pfam" id="PF13505"/>
    </source>
</evidence>
<evidence type="ECO:0000313" key="4">
    <source>
        <dbReference type="Proteomes" id="UP000010164"/>
    </source>
</evidence>
<proteinExistence type="predicted"/>
<dbReference type="Pfam" id="PF13505">
    <property type="entry name" value="OMP_b-brl"/>
    <property type="match status" value="1"/>
</dbReference>
<dbReference type="AlphaFoldDB" id="L0WDJ8"/>
<evidence type="ECO:0000313" key="3">
    <source>
        <dbReference type="EMBL" id="EKF75091.1"/>
    </source>
</evidence>
<keyword evidence="1" id="KW-0732">Signal</keyword>
<sequence length="172" mass="18694">MSLAAGYFVTPNFRAELSLDYGLASEDTDRISYTRGSTVQGTVSASAYSRTLMVNGYFHFRDTRGAGQLDPYVGAGLGLGVNHFEDVSTQIPTTSATVDDSDDIDWAFRVGGGVMVWLARRCSADLSIFYLDPGSVTTADRAYKEGVTVPFAEGLELNLASFTYSLAMLYRF</sequence>
<accession>L0WDJ8</accession>
<feature type="domain" description="Outer membrane protein beta-barrel" evidence="2">
    <location>
        <begin position="3"/>
        <end position="133"/>
    </location>
</feature>
<dbReference type="InterPro" id="IPR027385">
    <property type="entry name" value="Beta-barrel_OMP"/>
</dbReference>
<dbReference type="SUPFAM" id="SSF56925">
    <property type="entry name" value="OMPA-like"/>
    <property type="match status" value="1"/>
</dbReference>
<dbReference type="EMBL" id="AMRJ01000005">
    <property type="protein sequence ID" value="EKF75091.1"/>
    <property type="molecule type" value="Genomic_DNA"/>
</dbReference>
<dbReference type="InterPro" id="IPR011250">
    <property type="entry name" value="OMP/PagP_B-barrel"/>
</dbReference>
<keyword evidence="4" id="KW-1185">Reference proteome</keyword>
<dbReference type="Gene3D" id="2.40.160.20">
    <property type="match status" value="1"/>
</dbReference>
<evidence type="ECO:0000256" key="1">
    <source>
        <dbReference type="ARBA" id="ARBA00022729"/>
    </source>
</evidence>